<dbReference type="OMA" id="HDECNSS"/>
<dbReference type="GO" id="GO:0051382">
    <property type="term" value="P:kinetochore assembly"/>
    <property type="evidence" value="ECO:0007669"/>
    <property type="project" value="InterPro"/>
</dbReference>
<comment type="similarity">
    <text evidence="2">Belongs to the CENP-C/MIF2 family.</text>
</comment>
<dbReference type="GO" id="GO:0000776">
    <property type="term" value="C:kinetochore"/>
    <property type="evidence" value="ECO:0007669"/>
    <property type="project" value="InterPro"/>
</dbReference>
<dbReference type="AlphaFoldDB" id="A0A8T2Q925"/>
<evidence type="ECO:0000313" key="6">
    <source>
        <dbReference type="Proteomes" id="UP000825935"/>
    </source>
</evidence>
<evidence type="ECO:0000256" key="3">
    <source>
        <dbReference type="ARBA" id="ARBA00023242"/>
    </source>
</evidence>
<dbReference type="GO" id="GO:0051455">
    <property type="term" value="P:spindle attachment to meiosis I kinetochore"/>
    <property type="evidence" value="ECO:0007669"/>
    <property type="project" value="TreeGrafter"/>
</dbReference>
<keyword evidence="6" id="KW-1185">Reference proteome</keyword>
<dbReference type="InterPro" id="IPR028386">
    <property type="entry name" value="CENP-C/Mif2/cnp3"/>
</dbReference>
<evidence type="ECO:0000313" key="5">
    <source>
        <dbReference type="EMBL" id="KAH7280156.1"/>
    </source>
</evidence>
<feature type="compositionally biased region" description="Basic and acidic residues" evidence="4">
    <location>
        <begin position="57"/>
        <end position="71"/>
    </location>
</feature>
<comment type="caution">
    <text evidence="5">The sequence shown here is derived from an EMBL/GenBank/DDBJ whole genome shotgun (WGS) entry which is preliminary data.</text>
</comment>
<reference evidence="5" key="1">
    <citation type="submission" date="2021-08" db="EMBL/GenBank/DDBJ databases">
        <title>WGS assembly of Ceratopteris richardii.</title>
        <authorList>
            <person name="Marchant D.B."/>
            <person name="Chen G."/>
            <person name="Jenkins J."/>
            <person name="Shu S."/>
            <person name="Leebens-Mack J."/>
            <person name="Grimwood J."/>
            <person name="Schmutz J."/>
            <person name="Soltis P."/>
            <person name="Soltis D."/>
            <person name="Chen Z.-H."/>
        </authorList>
    </citation>
    <scope>NUCLEOTIDE SEQUENCE</scope>
    <source>
        <strain evidence="5">Whitten #5841</strain>
        <tissue evidence="5">Leaf</tissue>
    </source>
</reference>
<feature type="compositionally biased region" description="Basic and acidic residues" evidence="4">
    <location>
        <begin position="78"/>
        <end position="90"/>
    </location>
</feature>
<dbReference type="GO" id="GO:0019237">
    <property type="term" value="F:centromeric DNA binding"/>
    <property type="evidence" value="ECO:0007669"/>
    <property type="project" value="InterPro"/>
</dbReference>
<organism evidence="5 6">
    <name type="scientific">Ceratopteris richardii</name>
    <name type="common">Triangle waterfern</name>
    <dbReference type="NCBI Taxonomy" id="49495"/>
    <lineage>
        <taxon>Eukaryota</taxon>
        <taxon>Viridiplantae</taxon>
        <taxon>Streptophyta</taxon>
        <taxon>Embryophyta</taxon>
        <taxon>Tracheophyta</taxon>
        <taxon>Polypodiopsida</taxon>
        <taxon>Polypodiidae</taxon>
        <taxon>Polypodiales</taxon>
        <taxon>Pteridineae</taxon>
        <taxon>Pteridaceae</taxon>
        <taxon>Parkerioideae</taxon>
        <taxon>Ceratopteris</taxon>
    </lineage>
</organism>
<sequence>MEEQEEAINNDVFASLMPNLFSRLQHCDGTVSEQEFQEIHRLLDKAISIHDEIKVDAKASQHSNGKPEDSVLKISNLTRHEEHVVEEGKRMPSPRSTLNNVGGKENFLPDNFPQRNKVSRRERSSRMTTHKKPFTVDIRSFGSILNNNGLGRCEKPQDVHAFWEAADEHEASEAIMGKLRGKCEQKAPNEMAYFRRFGVRRKNSQRRTTRLKRFAVELPSSVEQVQSLDQEQLEEEEDVAESSLTFLSNPEFKFLDEKLMQNLMEKDSQGLQQLSNLQKSMESTHLDGMSLQLEELDTLSDAKSPLINALDVIKLTGGTASNDEASESSKHYQMEADDAIPVEDPLKCLVAFNQPSKIAESNEVACGPQMKATPFDTKTASRNTPFTSPTPPSNPLALFRLAMETTVEDLSKRRLDFGDTTEPQTLGLELLAPETENMCCSQILQTSPVSTTTINPQILQTSPISTTTMNEEGTVTLVEELTAEALRPAQAPNSSEKVSIKPLQKAITRRKKLVENRRYSLEGAGTSWEQGQRRSTRIKSRPLEWWRGERFLHGRVHKSLVTVIGIKYSSPVACWSKRGSTKAPNFKVESYVSEEYAKYVQFAARG</sequence>
<dbReference type="EMBL" id="CM035442">
    <property type="protein sequence ID" value="KAH7280156.1"/>
    <property type="molecule type" value="Genomic_DNA"/>
</dbReference>
<dbReference type="GO" id="GO:0051315">
    <property type="term" value="P:attachment of mitotic spindle microtubules to kinetochore"/>
    <property type="evidence" value="ECO:0007669"/>
    <property type="project" value="TreeGrafter"/>
</dbReference>
<evidence type="ECO:0000256" key="2">
    <source>
        <dbReference type="ARBA" id="ARBA00010291"/>
    </source>
</evidence>
<evidence type="ECO:0000256" key="1">
    <source>
        <dbReference type="ARBA" id="ARBA00004123"/>
    </source>
</evidence>
<feature type="region of interest" description="Disordered" evidence="4">
    <location>
        <begin position="374"/>
        <end position="394"/>
    </location>
</feature>
<feature type="region of interest" description="Disordered" evidence="4">
    <location>
        <begin position="57"/>
        <end position="129"/>
    </location>
</feature>
<name>A0A8T2Q925_CERRI</name>
<dbReference type="PANTHER" id="PTHR16684">
    <property type="entry name" value="CENTROMERE PROTEIN C"/>
    <property type="match status" value="1"/>
</dbReference>
<dbReference type="PANTHER" id="PTHR16684:SF11">
    <property type="entry name" value="CENTROMERE PROTEIN C"/>
    <property type="match status" value="1"/>
</dbReference>
<dbReference type="Proteomes" id="UP000825935">
    <property type="component" value="Chromosome 37"/>
</dbReference>
<dbReference type="OrthoDB" id="1939643at2759"/>
<gene>
    <name evidence="5" type="ORF">KP509_37G053800</name>
</gene>
<proteinExistence type="inferred from homology"/>
<protein>
    <submittedName>
        <fullName evidence="5">Uncharacterized protein</fullName>
    </submittedName>
</protein>
<accession>A0A8T2Q925</accession>
<keyword evidence="3" id="KW-0539">Nucleus</keyword>
<evidence type="ECO:0000256" key="4">
    <source>
        <dbReference type="SAM" id="MobiDB-lite"/>
    </source>
</evidence>
<comment type="subcellular location">
    <subcellularLocation>
        <location evidence="1">Nucleus</location>
    </subcellularLocation>
</comment>
<dbReference type="GO" id="GO:0005634">
    <property type="term" value="C:nucleus"/>
    <property type="evidence" value="ECO:0007669"/>
    <property type="project" value="UniProtKB-SubCell"/>
</dbReference>